<comment type="caution">
    <text evidence="4">The sequence shown here is derived from an EMBL/GenBank/DDBJ whole genome shotgun (WGS) entry which is preliminary data.</text>
</comment>
<dbReference type="EMBL" id="MBLM01000047">
    <property type="protein sequence ID" value="OHV42341.1"/>
    <property type="molecule type" value="Genomic_DNA"/>
</dbReference>
<feature type="domain" description="Signal transduction histidine kinase subgroup 3 dimerisation and phosphoacceptor" evidence="3">
    <location>
        <begin position="406"/>
        <end position="469"/>
    </location>
</feature>
<name>A0A1S1R992_9ACTN</name>
<dbReference type="OrthoDB" id="5241729at2"/>
<dbReference type="GO" id="GO:0016020">
    <property type="term" value="C:membrane"/>
    <property type="evidence" value="ECO:0007669"/>
    <property type="project" value="InterPro"/>
</dbReference>
<dbReference type="InterPro" id="IPR011712">
    <property type="entry name" value="Sig_transdc_His_kin_sub3_dim/P"/>
</dbReference>
<evidence type="ECO:0000259" key="3">
    <source>
        <dbReference type="Pfam" id="PF07730"/>
    </source>
</evidence>
<reference evidence="5" key="1">
    <citation type="submission" date="2016-07" db="EMBL/GenBank/DDBJ databases">
        <title>Sequence Frankia sp. strain CcI1.17.</title>
        <authorList>
            <person name="Ghodhbane-Gtari F."/>
            <person name="Swanson E."/>
            <person name="Gueddou A."/>
            <person name="Morris K."/>
            <person name="Hezbri K."/>
            <person name="Ktari A."/>
            <person name="Nouioui I."/>
            <person name="Abebe-Akele F."/>
            <person name="Simpson S."/>
            <person name="Thomas K."/>
            <person name="Gtari M."/>
            <person name="Tisa L.S."/>
            <person name="Hurst S."/>
        </authorList>
    </citation>
    <scope>NUCLEOTIDE SEQUENCE [LARGE SCALE GENOMIC DNA]</scope>
    <source>
        <strain evidence="5">Cc1.17</strain>
    </source>
</reference>
<keyword evidence="2" id="KW-0472">Membrane</keyword>
<dbReference type="GO" id="GO:0046983">
    <property type="term" value="F:protein dimerization activity"/>
    <property type="evidence" value="ECO:0007669"/>
    <property type="project" value="InterPro"/>
</dbReference>
<keyword evidence="5" id="KW-1185">Reference proteome</keyword>
<dbReference type="AlphaFoldDB" id="A0A1S1R992"/>
<feature type="transmembrane region" description="Helical" evidence="2">
    <location>
        <begin position="59"/>
        <end position="77"/>
    </location>
</feature>
<feature type="transmembrane region" description="Helical" evidence="2">
    <location>
        <begin position="231"/>
        <end position="250"/>
    </location>
</feature>
<evidence type="ECO:0000313" key="4">
    <source>
        <dbReference type="EMBL" id="OHV42341.1"/>
    </source>
</evidence>
<gene>
    <name evidence="4" type="ORF">CC117_12295</name>
</gene>
<feature type="transmembrane region" description="Helical" evidence="2">
    <location>
        <begin position="83"/>
        <end position="106"/>
    </location>
</feature>
<feature type="transmembrane region" description="Helical" evidence="2">
    <location>
        <begin position="118"/>
        <end position="136"/>
    </location>
</feature>
<proteinExistence type="predicted"/>
<dbReference type="Proteomes" id="UP000179627">
    <property type="component" value="Unassembled WGS sequence"/>
</dbReference>
<accession>A0A1S1R992</accession>
<feature type="transmembrane region" description="Helical" evidence="2">
    <location>
        <begin position="196"/>
        <end position="219"/>
    </location>
</feature>
<protein>
    <recommendedName>
        <fullName evidence="3">Signal transduction histidine kinase subgroup 3 dimerisation and phosphoacceptor domain-containing protein</fullName>
    </recommendedName>
</protein>
<keyword evidence="2" id="KW-0812">Transmembrane</keyword>
<dbReference type="GO" id="GO:0000155">
    <property type="term" value="F:phosphorelay sensor kinase activity"/>
    <property type="evidence" value="ECO:0007669"/>
    <property type="project" value="InterPro"/>
</dbReference>
<sequence length="482" mass="49681">MNGRVAAAAGAGAAAGAATLAVGWPYLGGAPAIAVVNVLIAGGLTGAGVLMLPAGPLRGCGRPLVGAGLAWLATWAMSWNTGILPVLGIAGNCAFYVLFGLALLRYPQGRLAGRADRVLTAAAAVALGPVMALSVVTSRPEWNGYAADAWWPGWLAHRSVFGALSDGFQVIIPLLAVGFAVLLFRRVRSLRGPERVVAPLVLSMVGGAIVTVAVLTPPIEVDGLDGVMRGIAVQSIVLAVFPVVLVVAAARRALGVVTAADRVLRLADPATVHSVRDALRTVLRDPTVEICFRLPGLPGYVDVDGRPTDLHLTDLGPTALDRAEVGDRGLATAPRWAREVRTGDGAVLAVVTGDPALGTDNAYTEAALRAGQLALENAQLQVAARARLVESHAAHQQVAGAQAAQRRRMAADLHDGMQRRLMELVLVAADAQAQPADPAGTRTVLRQLREGLLAANQEVRDLGRGLGPGEAADGPPRTPGPG</sequence>
<evidence type="ECO:0000256" key="2">
    <source>
        <dbReference type="SAM" id="Phobius"/>
    </source>
</evidence>
<feature type="transmembrane region" description="Helical" evidence="2">
    <location>
        <begin position="31"/>
        <end position="52"/>
    </location>
</feature>
<evidence type="ECO:0000313" key="5">
    <source>
        <dbReference type="Proteomes" id="UP000179627"/>
    </source>
</evidence>
<feature type="region of interest" description="Disordered" evidence="1">
    <location>
        <begin position="459"/>
        <end position="482"/>
    </location>
</feature>
<feature type="transmembrane region" description="Helical" evidence="2">
    <location>
        <begin position="160"/>
        <end position="184"/>
    </location>
</feature>
<dbReference type="Pfam" id="PF07730">
    <property type="entry name" value="HisKA_3"/>
    <property type="match status" value="1"/>
</dbReference>
<evidence type="ECO:0000256" key="1">
    <source>
        <dbReference type="SAM" id="MobiDB-lite"/>
    </source>
</evidence>
<organism evidence="4 5">
    <name type="scientific">Parafrankia colletiae</name>
    <dbReference type="NCBI Taxonomy" id="573497"/>
    <lineage>
        <taxon>Bacteria</taxon>
        <taxon>Bacillati</taxon>
        <taxon>Actinomycetota</taxon>
        <taxon>Actinomycetes</taxon>
        <taxon>Frankiales</taxon>
        <taxon>Frankiaceae</taxon>
        <taxon>Parafrankia</taxon>
    </lineage>
</organism>
<keyword evidence="2" id="KW-1133">Transmembrane helix</keyword>